<evidence type="ECO:0000256" key="1">
    <source>
        <dbReference type="ARBA" id="ARBA00023125"/>
    </source>
</evidence>
<protein>
    <submittedName>
        <fullName evidence="4">TetR family transcriptional regulator</fullName>
    </submittedName>
</protein>
<name>A0ABX1YNS3_9BACL</name>
<feature type="DNA-binding region" description="H-T-H motif" evidence="2">
    <location>
        <begin position="68"/>
        <end position="87"/>
    </location>
</feature>
<dbReference type="PROSITE" id="PS50977">
    <property type="entry name" value="HTH_TETR_2"/>
    <property type="match status" value="1"/>
</dbReference>
<evidence type="ECO:0000313" key="4">
    <source>
        <dbReference type="EMBL" id="NOU81425.1"/>
    </source>
</evidence>
<dbReference type="Proteomes" id="UP000596857">
    <property type="component" value="Unassembled WGS sequence"/>
</dbReference>
<evidence type="ECO:0000259" key="3">
    <source>
        <dbReference type="PROSITE" id="PS50977"/>
    </source>
</evidence>
<dbReference type="Pfam" id="PF00440">
    <property type="entry name" value="TetR_N"/>
    <property type="match status" value="1"/>
</dbReference>
<dbReference type="Gene3D" id="1.10.357.10">
    <property type="entry name" value="Tetracycline Repressor, domain 2"/>
    <property type="match status" value="1"/>
</dbReference>
<dbReference type="PANTHER" id="PTHR30055:SF146">
    <property type="entry name" value="HTH-TYPE TRANSCRIPTIONAL DUAL REGULATOR CECR"/>
    <property type="match status" value="1"/>
</dbReference>
<evidence type="ECO:0000256" key="2">
    <source>
        <dbReference type="PROSITE-ProRule" id="PRU00335"/>
    </source>
</evidence>
<organism evidence="4 5">
    <name type="scientific">Paenibacillus phytohabitans</name>
    <dbReference type="NCBI Taxonomy" id="2654978"/>
    <lineage>
        <taxon>Bacteria</taxon>
        <taxon>Bacillati</taxon>
        <taxon>Bacillota</taxon>
        <taxon>Bacilli</taxon>
        <taxon>Bacillales</taxon>
        <taxon>Paenibacillaceae</taxon>
        <taxon>Paenibacillus</taxon>
    </lineage>
</organism>
<dbReference type="InterPro" id="IPR050109">
    <property type="entry name" value="HTH-type_TetR-like_transc_reg"/>
</dbReference>
<reference evidence="4 5" key="1">
    <citation type="submission" date="2019-10" db="EMBL/GenBank/DDBJ databases">
        <title>Description of Paenibacillus terricola sp. nov.</title>
        <authorList>
            <person name="Carlier A."/>
            <person name="Qi S."/>
        </authorList>
    </citation>
    <scope>NUCLEOTIDE SEQUENCE [LARGE SCALE GENOMIC DNA]</scope>
    <source>
        <strain evidence="4 5">LMG 31459</strain>
    </source>
</reference>
<dbReference type="EMBL" id="WHOB01000062">
    <property type="protein sequence ID" value="NOU81425.1"/>
    <property type="molecule type" value="Genomic_DNA"/>
</dbReference>
<dbReference type="PRINTS" id="PR00455">
    <property type="entry name" value="HTHTETR"/>
</dbReference>
<dbReference type="PANTHER" id="PTHR30055">
    <property type="entry name" value="HTH-TYPE TRANSCRIPTIONAL REGULATOR RUTR"/>
    <property type="match status" value="1"/>
</dbReference>
<comment type="caution">
    <text evidence="4">The sequence shown here is derived from an EMBL/GenBank/DDBJ whole genome shotgun (WGS) entry which is preliminary data.</text>
</comment>
<dbReference type="Gene3D" id="1.10.10.60">
    <property type="entry name" value="Homeodomain-like"/>
    <property type="match status" value="1"/>
</dbReference>
<dbReference type="SUPFAM" id="SSF48498">
    <property type="entry name" value="Tetracyclin repressor-like, C-terminal domain"/>
    <property type="match status" value="1"/>
</dbReference>
<dbReference type="InterPro" id="IPR036271">
    <property type="entry name" value="Tet_transcr_reg_TetR-rel_C_sf"/>
</dbReference>
<gene>
    <name evidence="4" type="ORF">GC101_21415</name>
</gene>
<feature type="domain" description="HTH tetR-type" evidence="3">
    <location>
        <begin position="45"/>
        <end position="105"/>
    </location>
</feature>
<keyword evidence="1 2" id="KW-0238">DNA-binding</keyword>
<dbReference type="InterPro" id="IPR009057">
    <property type="entry name" value="Homeodomain-like_sf"/>
</dbReference>
<dbReference type="SUPFAM" id="SSF46689">
    <property type="entry name" value="Homeodomain-like"/>
    <property type="match status" value="1"/>
</dbReference>
<sequence length="232" mass="25690">MNEQSFILREMGILSDNSKSDNSKSDNGKLLERKFIEGFELLAPDKTIRQIIYHAVEVFSRKGYAGTKIKDIAASAGFSQGYVYMYFKSKDDIFTRIVELASDGAGMSVQYAAELDGTPMERITWLTEAFLSQGSIALQHFRLILLQTATSEAIPEAAKLVAQEKIMKPFEHLVPLIIAGQEAGEIIPGDPVEIAVAYFSFIQGLGIARVQTTAAATFPSTELVLRFMKRDH</sequence>
<accession>A0ABX1YNS3</accession>
<keyword evidence="5" id="KW-1185">Reference proteome</keyword>
<proteinExistence type="predicted"/>
<evidence type="ECO:0000313" key="5">
    <source>
        <dbReference type="Proteomes" id="UP000596857"/>
    </source>
</evidence>
<dbReference type="InterPro" id="IPR001647">
    <property type="entry name" value="HTH_TetR"/>
</dbReference>